<keyword evidence="3" id="KW-1185">Reference proteome</keyword>
<dbReference type="InterPro" id="IPR000415">
    <property type="entry name" value="Nitroreductase-like"/>
</dbReference>
<dbReference type="InterPro" id="IPR029478">
    <property type="entry name" value="TM1586_NiRdase"/>
</dbReference>
<feature type="domain" description="Putative nitroreductase TM1586" evidence="1">
    <location>
        <begin position="3"/>
        <end position="211"/>
    </location>
</feature>
<dbReference type="GO" id="GO:0016491">
    <property type="term" value="F:oxidoreductase activity"/>
    <property type="evidence" value="ECO:0007669"/>
    <property type="project" value="InterPro"/>
</dbReference>
<dbReference type="KEGG" id="erl:AOC36_06430"/>
<name>A0A0X8H098_9FIRM</name>
<dbReference type="SUPFAM" id="SSF55469">
    <property type="entry name" value="FMN-dependent nitroreductase-like"/>
    <property type="match status" value="1"/>
</dbReference>
<dbReference type="Gene3D" id="3.40.109.10">
    <property type="entry name" value="NADH Oxidase"/>
    <property type="match status" value="1"/>
</dbReference>
<reference evidence="2 3" key="1">
    <citation type="submission" date="2015-10" db="EMBL/GenBank/DDBJ databases">
        <title>Erysipelothrix larvae sp. LV19 isolated from the larval gut of the rhinoceros beetle, Trypoxylus dichotomus.</title>
        <authorList>
            <person name="Lim S."/>
            <person name="Kim B.-C."/>
        </authorList>
    </citation>
    <scope>NUCLEOTIDE SEQUENCE [LARGE SCALE GENOMIC DNA]</scope>
    <source>
        <strain evidence="2 3">LV19</strain>
    </source>
</reference>
<dbReference type="Pfam" id="PF14512">
    <property type="entry name" value="TM1586_NiRdase"/>
    <property type="match status" value="1"/>
</dbReference>
<gene>
    <name evidence="2" type="ORF">AOC36_06430</name>
</gene>
<dbReference type="Proteomes" id="UP000063781">
    <property type="component" value="Chromosome"/>
</dbReference>
<dbReference type="OrthoDB" id="9814075at2"/>
<proteinExistence type="predicted"/>
<dbReference type="STRING" id="1514105.AOC36_06430"/>
<protein>
    <submittedName>
        <fullName evidence="2">Nitroreductase</fullName>
    </submittedName>
</protein>
<dbReference type="EMBL" id="CP013213">
    <property type="protein sequence ID" value="AMC93634.1"/>
    <property type="molecule type" value="Genomic_DNA"/>
</dbReference>
<evidence type="ECO:0000313" key="3">
    <source>
        <dbReference type="Proteomes" id="UP000063781"/>
    </source>
</evidence>
<dbReference type="RefSeq" id="WP_067632595.1">
    <property type="nucleotide sequence ID" value="NZ_CP013213.1"/>
</dbReference>
<organism evidence="2 3">
    <name type="scientific">Erysipelothrix larvae</name>
    <dbReference type="NCBI Taxonomy" id="1514105"/>
    <lineage>
        <taxon>Bacteria</taxon>
        <taxon>Bacillati</taxon>
        <taxon>Bacillota</taxon>
        <taxon>Erysipelotrichia</taxon>
        <taxon>Erysipelotrichales</taxon>
        <taxon>Erysipelotrichaceae</taxon>
        <taxon>Erysipelothrix</taxon>
    </lineage>
</organism>
<sequence>MTLFEAMSTRHTVRKYMDKPLTQEHIDAINTRTEHHNKTYNLSMKLLTNDTRAFGTVTKFLMAKTVKNTIILSGKDASNLDEKLGYSGADIILYAQSLGLNTWWIGETFNKKSTPTLVNGDTVIGVIALGYGVNQGVPHKSKPTEAISHYEGQPPAWFNQGIEAALLAPTARNKQAFFITGKENKVSITCDNGVYTGADLGIVKYHFELGAGTTNFEWTDK</sequence>
<accession>A0A0X8H098</accession>
<dbReference type="AlphaFoldDB" id="A0A0X8H098"/>
<evidence type="ECO:0000313" key="2">
    <source>
        <dbReference type="EMBL" id="AMC93634.1"/>
    </source>
</evidence>
<evidence type="ECO:0000259" key="1">
    <source>
        <dbReference type="Pfam" id="PF14512"/>
    </source>
</evidence>